<dbReference type="AlphaFoldDB" id="A0A646KNC6"/>
<protein>
    <submittedName>
        <fullName evidence="1">Uncharacterized protein</fullName>
    </submittedName>
</protein>
<proteinExistence type="predicted"/>
<organism evidence="1 2">
    <name type="scientific">Streptomyces jumonjinensis</name>
    <dbReference type="NCBI Taxonomy" id="1945"/>
    <lineage>
        <taxon>Bacteria</taxon>
        <taxon>Bacillati</taxon>
        <taxon>Actinomycetota</taxon>
        <taxon>Actinomycetes</taxon>
        <taxon>Kitasatosporales</taxon>
        <taxon>Streptomycetaceae</taxon>
        <taxon>Streptomyces</taxon>
    </lineage>
</organism>
<dbReference type="EMBL" id="VCLA01000171">
    <property type="protein sequence ID" value="MQT03558.1"/>
    <property type="molecule type" value="Genomic_DNA"/>
</dbReference>
<evidence type="ECO:0000313" key="1">
    <source>
        <dbReference type="EMBL" id="MQT03558.1"/>
    </source>
</evidence>
<reference evidence="1 2" key="1">
    <citation type="submission" date="2019-05" db="EMBL/GenBank/DDBJ databases">
        <title>Comparative genomics and metabolomics analyses of clavulanic acid producing Streptomyces species provides insight into specialized metabolism and evolution of beta-lactam biosynthetic gene clusters.</title>
        <authorList>
            <person name="Moore M.A."/>
            <person name="Cruz-Morales P."/>
            <person name="Barona Gomez F."/>
            <person name="Kapil T."/>
        </authorList>
    </citation>
    <scope>NUCLEOTIDE SEQUENCE [LARGE SCALE GENOMIC DNA]</scope>
    <source>
        <strain evidence="1 2">NRRL 5741</strain>
    </source>
</reference>
<name>A0A646KNC6_STRJU</name>
<comment type="caution">
    <text evidence="1">The sequence shown here is derived from an EMBL/GenBank/DDBJ whole genome shotgun (WGS) entry which is preliminary data.</text>
</comment>
<dbReference type="Proteomes" id="UP000419138">
    <property type="component" value="Unassembled WGS sequence"/>
</dbReference>
<sequence>MFAGGTARLRLCNDGEALLELTVEPWAEVHQILPTQTCVVVPHSPSGDGSWSGTLQADEPFQVDHRPDSVTVWVNGNCFHLGDEEGDAIDTADWQCPARGPAS</sequence>
<gene>
    <name evidence="1" type="ORF">FF041_26295</name>
</gene>
<accession>A0A646KNC6</accession>
<keyword evidence="2" id="KW-1185">Reference proteome</keyword>
<evidence type="ECO:0000313" key="2">
    <source>
        <dbReference type="Proteomes" id="UP000419138"/>
    </source>
</evidence>